<reference evidence="1 2" key="1">
    <citation type="submission" date="2016-12" db="EMBL/GenBank/DDBJ databases">
        <title>Marinobacter lutaoensis whole genome sequencing.</title>
        <authorList>
            <person name="Verma A."/>
            <person name="Krishnamurthi S."/>
        </authorList>
    </citation>
    <scope>NUCLEOTIDE SEQUENCE [LARGE SCALE GENOMIC DNA]</scope>
    <source>
        <strain evidence="1 2">T5054</strain>
    </source>
</reference>
<proteinExistence type="predicted"/>
<comment type="caution">
    <text evidence="1">The sequence shown here is derived from an EMBL/GenBank/DDBJ whole genome shotgun (WGS) entry which is preliminary data.</text>
</comment>
<dbReference type="Proteomes" id="UP000189339">
    <property type="component" value="Unassembled WGS sequence"/>
</dbReference>
<dbReference type="InterPro" id="IPR007487">
    <property type="entry name" value="ABC_transpt-TYRBP-like"/>
</dbReference>
<dbReference type="PANTHER" id="PTHR35271">
    <property type="entry name" value="ABC TRANSPORTER, SUBSTRATE-BINDING LIPOPROTEIN-RELATED"/>
    <property type="match status" value="1"/>
</dbReference>
<dbReference type="Gene3D" id="3.40.50.2300">
    <property type="match status" value="1"/>
</dbReference>
<dbReference type="AlphaFoldDB" id="A0A1V2DTR4"/>
<evidence type="ECO:0000313" key="2">
    <source>
        <dbReference type="Proteomes" id="UP000189339"/>
    </source>
</evidence>
<gene>
    <name evidence="1" type="ORF">BTO32_07240</name>
</gene>
<name>A0A1V2DTR4_9GAMM</name>
<dbReference type="EMBL" id="MSCW01000005">
    <property type="protein sequence ID" value="ONF44078.1"/>
    <property type="molecule type" value="Genomic_DNA"/>
</dbReference>
<dbReference type="PANTHER" id="PTHR35271:SF1">
    <property type="entry name" value="ABC TRANSPORTER, SUBSTRATE-BINDING LIPOPROTEIN"/>
    <property type="match status" value="1"/>
</dbReference>
<evidence type="ECO:0000313" key="1">
    <source>
        <dbReference type="EMBL" id="ONF44078.1"/>
    </source>
</evidence>
<sequence>MKHPQDDSQRTSISVRATGIATLLMLLALGLLCPPTWSQETQEKKYPDLVYVAGSGNAALDQHVRQLLQDSLGPGTSLVPLPSNRAALVGDAPVVALGPTAFSNLRQFNRRASVLAMFVERSFIQAYTERHPGQVSAVYYDVPLLRQALIGKAILPQATRISLLATQESIGLYDTLITQLPAYGLEARVFVVETEQQLIPTLARALSYGDFLLAAPDDAIYNPRTIKHILLTAYRRNKIVIGPSQAYVKAGSLASGYSSFPTLIHGVAHYLDTYFKTGAFPAPDYPEAYGVEINRQVARSLNIPVPDRDRIVTEVDEALALRQRALP</sequence>
<accession>A0A1V2DTR4</accession>
<protein>
    <submittedName>
        <fullName evidence="1">ABC transporter substrate-binding protein</fullName>
    </submittedName>
</protein>
<organism evidence="1 2">
    <name type="scientific">Marinobacter lutaoensis</name>
    <dbReference type="NCBI Taxonomy" id="135739"/>
    <lineage>
        <taxon>Bacteria</taxon>
        <taxon>Pseudomonadati</taxon>
        <taxon>Pseudomonadota</taxon>
        <taxon>Gammaproteobacteria</taxon>
        <taxon>Pseudomonadales</taxon>
        <taxon>Marinobacteraceae</taxon>
        <taxon>Marinobacter</taxon>
    </lineage>
</organism>
<dbReference type="STRING" id="135739.BTO32_07240"/>
<keyword evidence="2" id="KW-1185">Reference proteome</keyword>